<dbReference type="GO" id="GO:0008270">
    <property type="term" value="F:zinc ion binding"/>
    <property type="evidence" value="ECO:0007669"/>
    <property type="project" value="UniProtKB-KW"/>
</dbReference>
<dbReference type="GO" id="GO:0003676">
    <property type="term" value="F:nucleic acid binding"/>
    <property type="evidence" value="ECO:0007669"/>
    <property type="project" value="InterPro"/>
</dbReference>
<dbReference type="InterPro" id="IPR032549">
    <property type="entry name" value="DUF4939"/>
</dbReference>
<dbReference type="InterPro" id="IPR036875">
    <property type="entry name" value="Znf_CCHC_sf"/>
</dbReference>
<dbReference type="AlphaFoldDB" id="A0A803KCZ6"/>
<evidence type="ECO:0000313" key="3">
    <source>
        <dbReference type="Ensembl" id="ENSXETP00000118247"/>
    </source>
</evidence>
<sequence length="212" mass="23231">EMQPRAPSDTLSQQLAALTQAVRDLQGGYQQLQAQIQGFGATSNPVSVSPPMAAGAAAAHPPVLEPKMPLPERFSGDRKKFCAFLNDCRLLFLLKPQMYASEQTKVGVAISLLSGEPKTWAHRLLEVQSPLLSDSNAFFGAMGQLYDDPKRSSTAEAMITSLQQGRQRIRRRQHNLCLYCGLPGHFLRDCPTRPASKPSSSFFSTPTISKDI</sequence>
<reference evidence="3" key="1">
    <citation type="journal article" date="2010" name="Science">
        <title>The genome of the Western clawed frog Xenopus tropicalis.</title>
        <authorList>
            <person name="Hellsten U."/>
            <person name="Harland R.M."/>
            <person name="Gilchrist M.J."/>
            <person name="Hendrix D."/>
            <person name="Jurka J."/>
            <person name="Kapitonov V."/>
            <person name="Ovcharenko I."/>
            <person name="Putnam N.H."/>
            <person name="Shu S."/>
            <person name="Taher L."/>
            <person name="Blitz I.L."/>
            <person name="Blumberg B."/>
            <person name="Dichmann D.S."/>
            <person name="Dubchak I."/>
            <person name="Amaya E."/>
            <person name="Detter J.C."/>
            <person name="Fletcher R."/>
            <person name="Gerhard D.S."/>
            <person name="Goodstein D."/>
            <person name="Graves T."/>
            <person name="Grigoriev I.V."/>
            <person name="Grimwood J."/>
            <person name="Kawashima T."/>
            <person name="Lindquist E."/>
            <person name="Lucas S.M."/>
            <person name="Mead P.E."/>
            <person name="Mitros T."/>
            <person name="Ogino H."/>
            <person name="Ohta Y."/>
            <person name="Poliakov A.V."/>
            <person name="Pollet N."/>
            <person name="Robert J."/>
            <person name="Salamov A."/>
            <person name="Sater A.K."/>
            <person name="Schmutz J."/>
            <person name="Terry A."/>
            <person name="Vize P.D."/>
            <person name="Warren W.C."/>
            <person name="Wells D."/>
            <person name="Wills A."/>
            <person name="Wilson R.K."/>
            <person name="Zimmerman L.B."/>
            <person name="Zorn A.M."/>
            <person name="Grainger R."/>
            <person name="Grammer T."/>
            <person name="Khokha M.K."/>
            <person name="Richardson P.M."/>
            <person name="Rokhsar D.S."/>
        </authorList>
    </citation>
    <scope>NUCLEOTIDE SEQUENCE [LARGE SCALE GENOMIC DNA]</scope>
    <source>
        <strain evidence="3">Nigerian</strain>
    </source>
</reference>
<evidence type="ECO:0000256" key="1">
    <source>
        <dbReference type="PROSITE-ProRule" id="PRU00047"/>
    </source>
</evidence>
<dbReference type="FunCoup" id="A0A803KCZ6">
    <property type="interactions" value="715"/>
</dbReference>
<dbReference type="InterPro" id="IPR001878">
    <property type="entry name" value="Znf_CCHC"/>
</dbReference>
<reference evidence="3" key="2">
    <citation type="submission" date="2021-03" db="UniProtKB">
        <authorList>
            <consortium name="Ensembl"/>
        </authorList>
    </citation>
    <scope>IDENTIFICATION</scope>
</reference>
<proteinExistence type="predicted"/>
<name>A0A803KCZ6_XENTR</name>
<keyword evidence="1" id="KW-0862">Zinc</keyword>
<dbReference type="SMART" id="SM00343">
    <property type="entry name" value="ZnF_C2HC"/>
    <property type="match status" value="1"/>
</dbReference>
<dbReference type="Pfam" id="PF16297">
    <property type="entry name" value="DUF4939"/>
    <property type="match status" value="1"/>
</dbReference>
<accession>A0A803KCZ6</accession>
<evidence type="ECO:0000259" key="2">
    <source>
        <dbReference type="PROSITE" id="PS50158"/>
    </source>
</evidence>
<protein>
    <recommendedName>
        <fullName evidence="2">CCHC-type domain-containing protein</fullName>
    </recommendedName>
</protein>
<dbReference type="InParanoid" id="A0A803KCZ6"/>
<keyword evidence="1" id="KW-0863">Zinc-finger</keyword>
<keyword evidence="1" id="KW-0479">Metal-binding</keyword>
<dbReference type="PROSITE" id="PS50158">
    <property type="entry name" value="ZF_CCHC"/>
    <property type="match status" value="1"/>
</dbReference>
<organism evidence="3">
    <name type="scientific">Xenopus tropicalis</name>
    <name type="common">Western clawed frog</name>
    <name type="synonym">Silurana tropicalis</name>
    <dbReference type="NCBI Taxonomy" id="8364"/>
    <lineage>
        <taxon>Eukaryota</taxon>
        <taxon>Metazoa</taxon>
        <taxon>Chordata</taxon>
        <taxon>Craniata</taxon>
        <taxon>Vertebrata</taxon>
        <taxon>Euteleostomi</taxon>
        <taxon>Amphibia</taxon>
        <taxon>Batrachia</taxon>
        <taxon>Anura</taxon>
        <taxon>Pipoidea</taxon>
        <taxon>Pipidae</taxon>
        <taxon>Xenopodinae</taxon>
        <taxon>Xenopus</taxon>
        <taxon>Silurana</taxon>
    </lineage>
</organism>
<dbReference type="Gene3D" id="4.10.60.10">
    <property type="entry name" value="Zinc finger, CCHC-type"/>
    <property type="match status" value="1"/>
</dbReference>
<dbReference type="GeneTree" id="ENSGT01150000287182"/>
<dbReference type="SUPFAM" id="SSF57756">
    <property type="entry name" value="Retrovirus zinc finger-like domains"/>
    <property type="match status" value="1"/>
</dbReference>
<feature type="domain" description="CCHC-type" evidence="2">
    <location>
        <begin position="177"/>
        <end position="191"/>
    </location>
</feature>
<dbReference type="Ensembl" id="ENSXETT00000122219">
    <property type="protein sequence ID" value="ENSXETP00000118247"/>
    <property type="gene ID" value="ENSXETG00000047301"/>
</dbReference>